<evidence type="ECO:0000256" key="2">
    <source>
        <dbReference type="SAM" id="Phobius"/>
    </source>
</evidence>
<feature type="transmembrane region" description="Helical" evidence="2">
    <location>
        <begin position="100"/>
        <end position="119"/>
    </location>
</feature>
<keyword evidence="2" id="KW-1133">Transmembrane helix</keyword>
<organism evidence="3 4">
    <name type="scientific">Neurospora intermedia</name>
    <dbReference type="NCBI Taxonomy" id="5142"/>
    <lineage>
        <taxon>Eukaryota</taxon>
        <taxon>Fungi</taxon>
        <taxon>Dikarya</taxon>
        <taxon>Ascomycota</taxon>
        <taxon>Pezizomycotina</taxon>
        <taxon>Sordariomycetes</taxon>
        <taxon>Sordariomycetidae</taxon>
        <taxon>Sordariales</taxon>
        <taxon>Sordariaceae</taxon>
        <taxon>Neurospora</taxon>
    </lineage>
</organism>
<reference evidence="3 4" key="1">
    <citation type="submission" date="2023-09" db="EMBL/GenBank/DDBJ databases">
        <title>Multi-omics analysis of a traditional fermented food reveals byproduct-associated fungal strains for waste-to-food upcycling.</title>
        <authorList>
            <consortium name="Lawrence Berkeley National Laboratory"/>
            <person name="Rekdal V.M."/>
            <person name="Villalobos-Escobedo J.M."/>
            <person name="Rodriguez-Valeron N."/>
            <person name="Garcia M.O."/>
            <person name="Vasquez D.P."/>
            <person name="Damayanti I."/>
            <person name="Sorensen P.M."/>
            <person name="Baidoo E.E."/>
            <person name="De Carvalho A.C."/>
            <person name="Riley R."/>
            <person name="Lipzen A."/>
            <person name="He G."/>
            <person name="Yan M."/>
            <person name="Haridas S."/>
            <person name="Daum C."/>
            <person name="Yoshinaga Y."/>
            <person name="Ng V."/>
            <person name="Grigoriev I.V."/>
            <person name="Munk R."/>
            <person name="Nuraida L."/>
            <person name="Wijaya C.H."/>
            <person name="Morales P.-C."/>
            <person name="Keasling J.D."/>
        </authorList>
    </citation>
    <scope>NUCLEOTIDE SEQUENCE [LARGE SCALE GENOMIC DNA]</scope>
    <source>
        <strain evidence="3 4">FGSC 2613</strain>
    </source>
</reference>
<keyword evidence="4" id="KW-1185">Reference proteome</keyword>
<keyword evidence="2" id="KW-0812">Transmembrane</keyword>
<feature type="region of interest" description="Disordered" evidence="1">
    <location>
        <begin position="1"/>
        <end position="26"/>
    </location>
</feature>
<evidence type="ECO:0000256" key="1">
    <source>
        <dbReference type="SAM" id="MobiDB-lite"/>
    </source>
</evidence>
<dbReference type="Proteomes" id="UP001451303">
    <property type="component" value="Unassembled WGS sequence"/>
</dbReference>
<protein>
    <submittedName>
        <fullName evidence="3">Uncharacterized protein</fullName>
    </submittedName>
</protein>
<sequence length="218" mass="23813">MTDEPGKQPDDCPVLADADGTDRPSAASCDDSIQTLCSFGRQSSSNMVLSGLSVLDILDLAVGDCMSTCCITTFLGLLHRHKCWTQPDTREQMNTAVSRVSVSFLSQVIAVTTFFCIVYNQKRRNKNQSPALGMIAPGRVSKTVSRGTGYLSLRHPQPIEKFPAVQQSMEMPTELNGANREMWKERHGSLIAHSEPSVYQLNCQVAVSGANSVMDLNL</sequence>
<evidence type="ECO:0000313" key="4">
    <source>
        <dbReference type="Proteomes" id="UP001451303"/>
    </source>
</evidence>
<evidence type="ECO:0000313" key="3">
    <source>
        <dbReference type="EMBL" id="KAL0467878.1"/>
    </source>
</evidence>
<dbReference type="EMBL" id="JAVLET010000008">
    <property type="protein sequence ID" value="KAL0467878.1"/>
    <property type="molecule type" value="Genomic_DNA"/>
</dbReference>
<gene>
    <name evidence="3" type="ORF">QR685DRAFT_574008</name>
</gene>
<keyword evidence="2" id="KW-0472">Membrane</keyword>
<name>A0ABR3D6J4_NEUIN</name>
<accession>A0ABR3D6J4</accession>
<comment type="caution">
    <text evidence="3">The sequence shown here is derived from an EMBL/GenBank/DDBJ whole genome shotgun (WGS) entry which is preliminary data.</text>
</comment>
<proteinExistence type="predicted"/>
<feature type="compositionally biased region" description="Basic and acidic residues" evidence="1">
    <location>
        <begin position="1"/>
        <end position="10"/>
    </location>
</feature>